<evidence type="ECO:0000313" key="2">
    <source>
        <dbReference type="Proteomes" id="UP001220662"/>
    </source>
</evidence>
<dbReference type="InterPro" id="IPR006522">
    <property type="entry name" value="Phage_virion_morphogenesis"/>
</dbReference>
<reference evidence="1" key="1">
    <citation type="submission" date="2023-03" db="EMBL/GenBank/DDBJ databases">
        <title>Draft assemblies of triclosan tolerant bacteria isolated from returned activated sludge.</title>
        <authorList>
            <person name="Van Hamelsveld S."/>
        </authorList>
    </citation>
    <scope>NUCLEOTIDE SEQUENCE</scope>
    <source>
        <strain evidence="1">GW210015_S63</strain>
    </source>
</reference>
<organism evidence="1 2">
    <name type="scientific">Pseudomonas citronellolis</name>
    <dbReference type="NCBI Taxonomy" id="53408"/>
    <lineage>
        <taxon>Bacteria</taxon>
        <taxon>Pseudomonadati</taxon>
        <taxon>Pseudomonadota</taxon>
        <taxon>Gammaproteobacteria</taxon>
        <taxon>Pseudomonadales</taxon>
        <taxon>Pseudomonadaceae</taxon>
        <taxon>Pseudomonas</taxon>
    </lineage>
</organism>
<dbReference type="AlphaFoldDB" id="A0AAW6P1Q8"/>
<protein>
    <submittedName>
        <fullName evidence="1">Phage virion morphogenesis protein</fullName>
    </submittedName>
</protein>
<dbReference type="EMBL" id="JARJLR010000104">
    <property type="protein sequence ID" value="MDF3841097.1"/>
    <property type="molecule type" value="Genomic_DNA"/>
</dbReference>
<dbReference type="Proteomes" id="UP001220662">
    <property type="component" value="Unassembled WGS sequence"/>
</dbReference>
<name>A0AAW6P1Q8_9PSED</name>
<gene>
    <name evidence="1" type="ORF">P3W55_05165</name>
</gene>
<accession>A0AAW6P1Q8</accession>
<proteinExistence type="predicted"/>
<sequence>MSARIELDFDHLQVTQALNAGAVALGNPGPILKDLAELLSIIHRARFSAQVSPDGTPWQALSPSYLKRKERNRDKILRASGQLSNDLRYQIEGGTLLFGTDRPYGAIHQFGGAIQREARATSVYFRMNERTGEVGRQFVPKHRSNFAQDVKVGPYTIEIPARPWLGTSDADDARILQRVMTLLTDAMGN</sequence>
<dbReference type="NCBIfam" id="TIGR01635">
    <property type="entry name" value="tail_comp_S"/>
    <property type="match status" value="1"/>
</dbReference>
<evidence type="ECO:0000313" key="1">
    <source>
        <dbReference type="EMBL" id="MDF3841097.1"/>
    </source>
</evidence>
<dbReference type="Pfam" id="PF05069">
    <property type="entry name" value="Phage_tail_S"/>
    <property type="match status" value="1"/>
</dbReference>
<dbReference type="RefSeq" id="WP_276213945.1">
    <property type="nucleotide sequence ID" value="NZ_JARJLR010000104.1"/>
</dbReference>
<comment type="caution">
    <text evidence="1">The sequence shown here is derived from an EMBL/GenBank/DDBJ whole genome shotgun (WGS) entry which is preliminary data.</text>
</comment>